<comment type="caution">
    <text evidence="1">The sequence shown here is derived from an EMBL/GenBank/DDBJ whole genome shotgun (WGS) entry which is preliminary data.</text>
</comment>
<dbReference type="Proteomes" id="UP000295198">
    <property type="component" value="Unassembled WGS sequence"/>
</dbReference>
<dbReference type="RefSeq" id="WP_134713337.1">
    <property type="nucleotide sequence ID" value="NZ_SDKM01000002.1"/>
</dbReference>
<reference evidence="1 2" key="1">
    <citation type="submission" date="2019-01" db="EMBL/GenBank/DDBJ databases">
        <title>Nocardioides guangzhouensis sp. nov., an actinobacterium isolated from soil.</title>
        <authorList>
            <person name="Fu Y."/>
            <person name="Cai Y."/>
            <person name="Lin Z."/>
            <person name="Chen P."/>
        </authorList>
    </citation>
    <scope>NUCLEOTIDE SEQUENCE [LARGE SCALE GENOMIC DNA]</scope>
    <source>
        <strain evidence="1 2">130</strain>
    </source>
</reference>
<dbReference type="EMBL" id="SDKM01000002">
    <property type="protein sequence ID" value="RYP88579.1"/>
    <property type="molecule type" value="Genomic_DNA"/>
</dbReference>
<evidence type="ECO:0000313" key="1">
    <source>
        <dbReference type="EMBL" id="RYP88579.1"/>
    </source>
</evidence>
<evidence type="ECO:0000313" key="2">
    <source>
        <dbReference type="Proteomes" id="UP000295198"/>
    </source>
</evidence>
<protein>
    <submittedName>
        <fullName evidence="1">Uncharacterized protein</fullName>
    </submittedName>
</protein>
<gene>
    <name evidence="1" type="ORF">EKO23_01415</name>
</gene>
<sequence>MAVLEGLFILGAVGAVLYVVIRALESRPGHPAVTAGRWRVAHYDVDGHTRVVVHKVRPGSAQVLDEHVIAEIPVNDPEYDELFMTAMATARQRKAIFETEE</sequence>
<dbReference type="OrthoDB" id="5197212at2"/>
<accession>A0A4V1Y006</accession>
<organism evidence="1 2">
    <name type="scientific">Nocardioides guangzhouensis</name>
    <dbReference type="NCBI Taxonomy" id="2497878"/>
    <lineage>
        <taxon>Bacteria</taxon>
        <taxon>Bacillati</taxon>
        <taxon>Actinomycetota</taxon>
        <taxon>Actinomycetes</taxon>
        <taxon>Propionibacteriales</taxon>
        <taxon>Nocardioidaceae</taxon>
        <taxon>Nocardioides</taxon>
    </lineage>
</organism>
<keyword evidence="2" id="KW-1185">Reference proteome</keyword>
<dbReference type="AlphaFoldDB" id="A0A4V1Y006"/>
<name>A0A4V1Y006_9ACTN</name>
<proteinExistence type="predicted"/>